<evidence type="ECO:0000259" key="1">
    <source>
        <dbReference type="Pfam" id="PF09359"/>
    </source>
</evidence>
<name>A0A1G2AQJ0_9BACT</name>
<proteinExistence type="predicted"/>
<feature type="domain" description="VTC" evidence="1">
    <location>
        <begin position="6"/>
        <end position="218"/>
    </location>
</feature>
<protein>
    <recommendedName>
        <fullName evidence="1">VTC domain-containing protein</fullName>
    </recommendedName>
</protein>
<dbReference type="Gene3D" id="3.20.100.30">
    <property type="entry name" value="VTC, catalytic tunnel domain"/>
    <property type="match status" value="1"/>
</dbReference>
<dbReference type="STRING" id="1798540.A3B74_03180"/>
<dbReference type="Pfam" id="PF09359">
    <property type="entry name" value="VTC"/>
    <property type="match status" value="1"/>
</dbReference>
<accession>A0A1G2AQJ0</accession>
<comment type="caution">
    <text evidence="2">The sequence shown here is derived from an EMBL/GenBank/DDBJ whole genome shotgun (WGS) entry which is preliminary data.</text>
</comment>
<evidence type="ECO:0000313" key="3">
    <source>
        <dbReference type="Proteomes" id="UP000177165"/>
    </source>
</evidence>
<dbReference type="SUPFAM" id="SSF55154">
    <property type="entry name" value="CYTH-like phosphatases"/>
    <property type="match status" value="1"/>
</dbReference>
<dbReference type="GO" id="GO:0006799">
    <property type="term" value="P:polyphosphate biosynthetic process"/>
    <property type="evidence" value="ECO:0007669"/>
    <property type="project" value="UniProtKB-ARBA"/>
</dbReference>
<organism evidence="2 3">
    <name type="scientific">Candidatus Kerfeldbacteria bacterium RIFCSPHIGHO2_02_FULL_42_14</name>
    <dbReference type="NCBI Taxonomy" id="1798540"/>
    <lineage>
        <taxon>Bacteria</taxon>
        <taxon>Candidatus Kerfeldiibacteriota</taxon>
    </lineage>
</organism>
<dbReference type="InterPro" id="IPR018966">
    <property type="entry name" value="VTC_domain"/>
</dbReference>
<dbReference type="InterPro" id="IPR033469">
    <property type="entry name" value="CYTH-like_dom_sf"/>
</dbReference>
<reference evidence="2 3" key="1">
    <citation type="journal article" date="2016" name="Nat. Commun.">
        <title>Thousands of microbial genomes shed light on interconnected biogeochemical processes in an aquifer system.</title>
        <authorList>
            <person name="Anantharaman K."/>
            <person name="Brown C.T."/>
            <person name="Hug L.A."/>
            <person name="Sharon I."/>
            <person name="Castelle C.J."/>
            <person name="Probst A.J."/>
            <person name="Thomas B.C."/>
            <person name="Singh A."/>
            <person name="Wilkins M.J."/>
            <person name="Karaoz U."/>
            <person name="Brodie E.L."/>
            <person name="Williams K.H."/>
            <person name="Hubbard S.S."/>
            <person name="Banfield J.F."/>
        </authorList>
    </citation>
    <scope>NUCLEOTIDE SEQUENCE [LARGE SCALE GENOMIC DNA]</scope>
</reference>
<gene>
    <name evidence="2" type="ORF">A3B74_03180</name>
</gene>
<evidence type="ECO:0000313" key="2">
    <source>
        <dbReference type="EMBL" id="OGY78766.1"/>
    </source>
</evidence>
<dbReference type="InterPro" id="IPR042267">
    <property type="entry name" value="VTC_sf"/>
</dbReference>
<dbReference type="CDD" id="cd07750">
    <property type="entry name" value="PolyPPase_VTC_like"/>
    <property type="match status" value="1"/>
</dbReference>
<dbReference type="Proteomes" id="UP000177165">
    <property type="component" value="Unassembled WGS sequence"/>
</dbReference>
<dbReference type="EMBL" id="MHKB01000012">
    <property type="protein sequence ID" value="OGY78766.1"/>
    <property type="molecule type" value="Genomic_DNA"/>
</dbReference>
<sequence length="222" mass="26127">MHDTWRFERKFIVPRIAPELEQVLRTHPAMFRSLYPARFVSNVYFDTLSFQFVSDTVDGVANRSKVRVRWYGDHNTYMIHAALEVKYKYGFLTRKVVYPLPPFELPMLFSRDFFAHIKASEVPTSLAYTLQTLKPVLSNHYFRRYFISADRKFRITIDDQLSNSIILRDTPARSTSSLGTFVILELKYAPAYDEEVSSITQYFTARLSKFSKYAYGFEQCRV</sequence>
<dbReference type="AlphaFoldDB" id="A0A1G2AQJ0"/>